<keyword evidence="8" id="KW-1185">Reference proteome</keyword>
<dbReference type="InterPro" id="IPR039058">
    <property type="entry name" value="Yippee_fam"/>
</dbReference>
<protein>
    <recommendedName>
        <fullName evidence="4">Protein yippee-like</fullName>
    </recommendedName>
</protein>
<dbReference type="GO" id="GO:0046872">
    <property type="term" value="F:metal ion binding"/>
    <property type="evidence" value="ECO:0007669"/>
    <property type="project" value="UniProtKB-KW"/>
</dbReference>
<dbReference type="SMR" id="A0A7I8WUI9"/>
<name>A0A7I8WUI9_BURXY</name>
<reference evidence="7" key="1">
    <citation type="submission" date="2020-09" db="EMBL/GenBank/DDBJ databases">
        <authorList>
            <person name="Kikuchi T."/>
        </authorList>
    </citation>
    <scope>NUCLEOTIDE SEQUENCE</scope>
    <source>
        <strain evidence="7">Ka4C1</strain>
    </source>
</reference>
<comment type="similarity">
    <text evidence="1 4">Belongs to the yippee family.</text>
</comment>
<evidence type="ECO:0000256" key="4">
    <source>
        <dbReference type="RuleBase" id="RU110713"/>
    </source>
</evidence>
<dbReference type="Proteomes" id="UP000582659">
    <property type="component" value="Unassembled WGS sequence"/>
</dbReference>
<evidence type="ECO:0000256" key="1">
    <source>
        <dbReference type="ARBA" id="ARBA00005613"/>
    </source>
</evidence>
<dbReference type="EMBL" id="CAJFCV020000004">
    <property type="protein sequence ID" value="CAG9116861.1"/>
    <property type="molecule type" value="Genomic_DNA"/>
</dbReference>
<evidence type="ECO:0000256" key="2">
    <source>
        <dbReference type="ARBA" id="ARBA00022723"/>
    </source>
</evidence>
<dbReference type="Proteomes" id="UP000659654">
    <property type="component" value="Unassembled WGS sequence"/>
</dbReference>
<proteinExistence type="inferred from homology"/>
<evidence type="ECO:0000313" key="8">
    <source>
        <dbReference type="Proteomes" id="UP000659654"/>
    </source>
</evidence>
<dbReference type="PANTHER" id="PTHR13848">
    <property type="entry name" value="PROTEIN YIPPEE-LIKE CG15309-RELATED"/>
    <property type="match status" value="1"/>
</dbReference>
<accession>A0A7I8WUI9</accession>
<evidence type="ECO:0000256" key="3">
    <source>
        <dbReference type="ARBA" id="ARBA00022833"/>
    </source>
</evidence>
<keyword evidence="2" id="KW-0479">Metal-binding</keyword>
<sequence>MGRVYLEHAGGMITYHCEKCHTYLTSESRLQSTAFQGSTGPAFLFTDVKNVDLSKTDTRTMITGEHIVRDVFCKNCSLKIGWMYEFAYAESQKYKEGRFILERKLLTVNEDAFQTGVARSRCGSNSSADSSNVSSITIT</sequence>
<dbReference type="EMBL" id="CAJFDI010000004">
    <property type="protein sequence ID" value="CAD5227083.1"/>
    <property type="molecule type" value="Genomic_DNA"/>
</dbReference>
<feature type="domain" description="Yippee" evidence="6">
    <location>
        <begin position="13"/>
        <end position="110"/>
    </location>
</feature>
<organism evidence="7 8">
    <name type="scientific">Bursaphelenchus xylophilus</name>
    <name type="common">Pinewood nematode worm</name>
    <name type="synonym">Aphelenchoides xylophilus</name>
    <dbReference type="NCBI Taxonomy" id="6326"/>
    <lineage>
        <taxon>Eukaryota</taxon>
        <taxon>Metazoa</taxon>
        <taxon>Ecdysozoa</taxon>
        <taxon>Nematoda</taxon>
        <taxon>Chromadorea</taxon>
        <taxon>Rhabditida</taxon>
        <taxon>Tylenchina</taxon>
        <taxon>Tylenchomorpha</taxon>
        <taxon>Aphelenchoidea</taxon>
        <taxon>Aphelenchoididae</taxon>
        <taxon>Bursaphelenchus</taxon>
    </lineage>
</organism>
<keyword evidence="3" id="KW-0862">Zinc</keyword>
<comment type="caution">
    <text evidence="7">The sequence shown here is derived from an EMBL/GenBank/DDBJ whole genome shotgun (WGS) entry which is preliminary data.</text>
</comment>
<feature type="region of interest" description="Disordered" evidence="5">
    <location>
        <begin position="120"/>
        <end position="139"/>
    </location>
</feature>
<dbReference type="InterPro" id="IPR004910">
    <property type="entry name" value="Yippee/Mis18/Cereblon"/>
</dbReference>
<dbReference type="Pfam" id="PF03226">
    <property type="entry name" value="Yippee-Mis18"/>
    <property type="match status" value="1"/>
</dbReference>
<dbReference type="PROSITE" id="PS51792">
    <property type="entry name" value="YIPPEE"/>
    <property type="match status" value="1"/>
</dbReference>
<dbReference type="InterPro" id="IPR034751">
    <property type="entry name" value="Yippee"/>
</dbReference>
<evidence type="ECO:0000256" key="5">
    <source>
        <dbReference type="SAM" id="MobiDB-lite"/>
    </source>
</evidence>
<gene>
    <name evidence="7" type="ORF">BXYJ_LOCUS9628</name>
</gene>
<evidence type="ECO:0000313" key="7">
    <source>
        <dbReference type="EMBL" id="CAD5227083.1"/>
    </source>
</evidence>
<dbReference type="AlphaFoldDB" id="A0A7I8WUI9"/>
<dbReference type="OrthoDB" id="6407410at2759"/>
<evidence type="ECO:0000259" key="6">
    <source>
        <dbReference type="PROSITE" id="PS51792"/>
    </source>
</evidence>